<dbReference type="Proteomes" id="UP001341840">
    <property type="component" value="Unassembled WGS sequence"/>
</dbReference>
<proteinExistence type="predicted"/>
<evidence type="ECO:0000313" key="1">
    <source>
        <dbReference type="EMBL" id="MED6204901.1"/>
    </source>
</evidence>
<comment type="caution">
    <text evidence="1">The sequence shown here is derived from an EMBL/GenBank/DDBJ whole genome shotgun (WGS) entry which is preliminary data.</text>
</comment>
<sequence>MLMKIYTPSDPSSPPRQYISCTRQVHPSDFRLRAKEIIFDLTYWNNTVREGGLRGQDEIQHVELDTVLASVIAIWRPSLDDMWRCSELRQVLLPEWLRDVIPVN</sequence>
<evidence type="ECO:0000313" key="2">
    <source>
        <dbReference type="Proteomes" id="UP001341840"/>
    </source>
</evidence>
<reference evidence="1 2" key="1">
    <citation type="journal article" date="2023" name="Plants (Basel)">
        <title>Bridging the Gap: Combining Genomics and Transcriptomics Approaches to Understand Stylosanthes scabra, an Orphan Legume from the Brazilian Caatinga.</title>
        <authorList>
            <person name="Ferreira-Neto J.R.C."/>
            <person name="da Silva M.D."/>
            <person name="Binneck E."/>
            <person name="de Melo N.F."/>
            <person name="da Silva R.H."/>
            <person name="de Melo A.L.T.M."/>
            <person name="Pandolfi V."/>
            <person name="Bustamante F.O."/>
            <person name="Brasileiro-Vidal A.C."/>
            <person name="Benko-Iseppon A.M."/>
        </authorList>
    </citation>
    <scope>NUCLEOTIDE SEQUENCE [LARGE SCALE GENOMIC DNA]</scope>
    <source>
        <tissue evidence="1">Leaves</tissue>
    </source>
</reference>
<accession>A0ABU6Y4Q0</accession>
<protein>
    <submittedName>
        <fullName evidence="1">Uncharacterized protein</fullName>
    </submittedName>
</protein>
<dbReference type="EMBL" id="JASCZI010241688">
    <property type="protein sequence ID" value="MED6204901.1"/>
    <property type="molecule type" value="Genomic_DNA"/>
</dbReference>
<organism evidence="1 2">
    <name type="scientific">Stylosanthes scabra</name>
    <dbReference type="NCBI Taxonomy" id="79078"/>
    <lineage>
        <taxon>Eukaryota</taxon>
        <taxon>Viridiplantae</taxon>
        <taxon>Streptophyta</taxon>
        <taxon>Embryophyta</taxon>
        <taxon>Tracheophyta</taxon>
        <taxon>Spermatophyta</taxon>
        <taxon>Magnoliopsida</taxon>
        <taxon>eudicotyledons</taxon>
        <taxon>Gunneridae</taxon>
        <taxon>Pentapetalae</taxon>
        <taxon>rosids</taxon>
        <taxon>fabids</taxon>
        <taxon>Fabales</taxon>
        <taxon>Fabaceae</taxon>
        <taxon>Papilionoideae</taxon>
        <taxon>50 kb inversion clade</taxon>
        <taxon>dalbergioids sensu lato</taxon>
        <taxon>Dalbergieae</taxon>
        <taxon>Pterocarpus clade</taxon>
        <taxon>Stylosanthes</taxon>
    </lineage>
</organism>
<name>A0ABU6Y4Q0_9FABA</name>
<gene>
    <name evidence="1" type="ORF">PIB30_012947</name>
</gene>
<keyword evidence="2" id="KW-1185">Reference proteome</keyword>